<dbReference type="PANTHER" id="PTHR43280:SF2">
    <property type="entry name" value="HTH-TYPE TRANSCRIPTIONAL REGULATOR EXSA"/>
    <property type="match status" value="1"/>
</dbReference>
<dbReference type="InterPro" id="IPR037923">
    <property type="entry name" value="HTH-like"/>
</dbReference>
<reference evidence="5" key="2">
    <citation type="submission" date="2020-09" db="EMBL/GenBank/DDBJ databases">
        <authorList>
            <person name="Sun Q."/>
            <person name="Zhou Y."/>
        </authorList>
    </citation>
    <scope>NUCLEOTIDE SEQUENCE</scope>
    <source>
        <strain evidence="5">CGMCC 1.16134</strain>
    </source>
</reference>
<dbReference type="Gene3D" id="2.60.120.10">
    <property type="entry name" value="Jelly Rolls"/>
    <property type="match status" value="1"/>
</dbReference>
<evidence type="ECO:0000256" key="1">
    <source>
        <dbReference type="ARBA" id="ARBA00023015"/>
    </source>
</evidence>
<keyword evidence="3" id="KW-0804">Transcription</keyword>
<dbReference type="InterPro" id="IPR018062">
    <property type="entry name" value="HTH_AraC-typ_CS"/>
</dbReference>
<reference evidence="5" key="1">
    <citation type="journal article" date="2014" name="Int. J. Syst. Evol. Microbiol.">
        <title>Complete genome sequence of Corynebacterium casei LMG S-19264T (=DSM 44701T), isolated from a smear-ripened cheese.</title>
        <authorList>
            <consortium name="US DOE Joint Genome Institute (JGI-PGF)"/>
            <person name="Walter F."/>
            <person name="Albersmeier A."/>
            <person name="Kalinowski J."/>
            <person name="Ruckert C."/>
        </authorList>
    </citation>
    <scope>NUCLEOTIDE SEQUENCE</scope>
    <source>
        <strain evidence="5">CGMCC 1.16134</strain>
    </source>
</reference>
<dbReference type="PANTHER" id="PTHR43280">
    <property type="entry name" value="ARAC-FAMILY TRANSCRIPTIONAL REGULATOR"/>
    <property type="match status" value="1"/>
</dbReference>
<dbReference type="InterPro" id="IPR014710">
    <property type="entry name" value="RmlC-like_jellyroll"/>
</dbReference>
<dbReference type="InterPro" id="IPR018060">
    <property type="entry name" value="HTH_AraC"/>
</dbReference>
<evidence type="ECO:0000313" key="6">
    <source>
        <dbReference type="Proteomes" id="UP000637643"/>
    </source>
</evidence>
<dbReference type="SUPFAM" id="SSF46689">
    <property type="entry name" value="Homeodomain-like"/>
    <property type="match status" value="2"/>
</dbReference>
<sequence>MVPDIIFPNITSTLQITGCHFGEKPPGWSYPKHHHHLYEVLYCQAGEARLLINSDELRLCPGDWLLIRAGARHEIVNRTIDEGCFSFFNIHFDIDDHEMRKSLSRSEYSFLPAQVAAATNLPSHVAEIELKMHQNLQESSLSPLEAETRLSLTPAQKTSLQAYILLIIHEIILLQPEAGDSVPEVTQDTTIRKADTAHLIEERLKHLISAEGSIAELAGELNMSRSQCSKIFKKVYGVSPRQYLTQLKLNLAKQLLVSTNNTVEDIADELGFHSVSHFSRQFRRGTGLSPNQFRPRHMT</sequence>
<accession>A0A917C385</accession>
<dbReference type="Pfam" id="PF12833">
    <property type="entry name" value="HTH_18"/>
    <property type="match status" value="1"/>
</dbReference>
<protein>
    <submittedName>
        <fullName evidence="5">AraC family transcriptional regulator</fullName>
    </submittedName>
</protein>
<keyword evidence="2" id="KW-0238">DNA-binding</keyword>
<evidence type="ECO:0000256" key="2">
    <source>
        <dbReference type="ARBA" id="ARBA00023125"/>
    </source>
</evidence>
<evidence type="ECO:0000256" key="3">
    <source>
        <dbReference type="ARBA" id="ARBA00023163"/>
    </source>
</evidence>
<dbReference type="SUPFAM" id="SSF51215">
    <property type="entry name" value="Regulatory protein AraC"/>
    <property type="match status" value="1"/>
</dbReference>
<dbReference type="GO" id="GO:0043565">
    <property type="term" value="F:sequence-specific DNA binding"/>
    <property type="evidence" value="ECO:0007669"/>
    <property type="project" value="InterPro"/>
</dbReference>
<name>A0A917C385_9BACL</name>
<dbReference type="InterPro" id="IPR020449">
    <property type="entry name" value="Tscrpt_reg_AraC-type_HTH"/>
</dbReference>
<comment type="caution">
    <text evidence="5">The sequence shown here is derived from an EMBL/GenBank/DDBJ whole genome shotgun (WGS) entry which is preliminary data.</text>
</comment>
<proteinExistence type="predicted"/>
<dbReference type="SMART" id="SM00342">
    <property type="entry name" value="HTH_ARAC"/>
    <property type="match status" value="1"/>
</dbReference>
<dbReference type="Proteomes" id="UP000637643">
    <property type="component" value="Unassembled WGS sequence"/>
</dbReference>
<evidence type="ECO:0000313" key="5">
    <source>
        <dbReference type="EMBL" id="GGF66766.1"/>
    </source>
</evidence>
<gene>
    <name evidence="5" type="ORF">GCM10010912_09660</name>
</gene>
<organism evidence="5 6">
    <name type="scientific">Paenibacillus albidus</name>
    <dbReference type="NCBI Taxonomy" id="2041023"/>
    <lineage>
        <taxon>Bacteria</taxon>
        <taxon>Bacillati</taxon>
        <taxon>Bacillota</taxon>
        <taxon>Bacilli</taxon>
        <taxon>Bacillales</taxon>
        <taxon>Paenibacillaceae</taxon>
        <taxon>Paenibacillus</taxon>
    </lineage>
</organism>
<dbReference type="InterPro" id="IPR009057">
    <property type="entry name" value="Homeodomain-like_sf"/>
</dbReference>
<feature type="domain" description="HTH araC/xylS-type" evidence="4">
    <location>
        <begin position="194"/>
        <end position="296"/>
    </location>
</feature>
<dbReference type="GO" id="GO:0003700">
    <property type="term" value="F:DNA-binding transcription factor activity"/>
    <property type="evidence" value="ECO:0007669"/>
    <property type="project" value="InterPro"/>
</dbReference>
<dbReference type="PRINTS" id="PR00032">
    <property type="entry name" value="HTHARAC"/>
</dbReference>
<keyword evidence="6" id="KW-1185">Reference proteome</keyword>
<dbReference type="Gene3D" id="1.10.10.60">
    <property type="entry name" value="Homeodomain-like"/>
    <property type="match status" value="2"/>
</dbReference>
<dbReference type="PROSITE" id="PS01124">
    <property type="entry name" value="HTH_ARAC_FAMILY_2"/>
    <property type="match status" value="1"/>
</dbReference>
<keyword evidence="1" id="KW-0805">Transcription regulation</keyword>
<evidence type="ECO:0000259" key="4">
    <source>
        <dbReference type="PROSITE" id="PS01124"/>
    </source>
</evidence>
<dbReference type="CDD" id="cd02208">
    <property type="entry name" value="cupin_RmlC-like"/>
    <property type="match status" value="1"/>
</dbReference>
<dbReference type="Pfam" id="PF02311">
    <property type="entry name" value="AraC_binding"/>
    <property type="match status" value="1"/>
</dbReference>
<dbReference type="RefSeq" id="WP_189022473.1">
    <property type="nucleotide sequence ID" value="NZ_BMKR01000003.1"/>
</dbReference>
<dbReference type="EMBL" id="BMKR01000003">
    <property type="protein sequence ID" value="GGF66766.1"/>
    <property type="molecule type" value="Genomic_DNA"/>
</dbReference>
<dbReference type="InterPro" id="IPR003313">
    <property type="entry name" value="AraC-bd"/>
</dbReference>
<dbReference type="PROSITE" id="PS00041">
    <property type="entry name" value="HTH_ARAC_FAMILY_1"/>
    <property type="match status" value="1"/>
</dbReference>
<dbReference type="AlphaFoldDB" id="A0A917C385"/>